<dbReference type="SUPFAM" id="SSF74650">
    <property type="entry name" value="Galactose mutarotase-like"/>
    <property type="match status" value="1"/>
</dbReference>
<evidence type="ECO:0000313" key="2">
    <source>
        <dbReference type="Proteomes" id="UP001164965"/>
    </source>
</evidence>
<sequence length="307" mass="32980">MISMSEHEIAAAGYHAVVSATGAGLRVLRRGGVALTETWAPGTKPPLAAGLVLFPWPNRTRDGRFTFDGAAHQLELSEPELHNASHGLVRARDWELVDAGEAFVEQAVEVGGEPGWPFPLRHVVRHEVGPDGLTATHRVTNTGTGRAPFGLGIHTFLRAGDAPMDDCTLQVPASRVQPVERQRNLPEGPVRDVTPEEDLREPRGLDGLWFDTPFTGLAREGDGRARCWLRAPDGTSACLWTSAELGWVQVFTADPRNDKAYPGRGRALAVEPMSCPPDALASGDDLVVLEAGASWTAQWGISGVLPS</sequence>
<dbReference type="EMBL" id="CP110615">
    <property type="protein sequence ID" value="UZJ26680.1"/>
    <property type="molecule type" value="Genomic_DNA"/>
</dbReference>
<dbReference type="Proteomes" id="UP001164965">
    <property type="component" value="Chromosome"/>
</dbReference>
<dbReference type="CDD" id="cd09022">
    <property type="entry name" value="Aldose_epim_Ec_YihR"/>
    <property type="match status" value="1"/>
</dbReference>
<dbReference type="Pfam" id="PF01263">
    <property type="entry name" value="Aldose_epim"/>
    <property type="match status" value="1"/>
</dbReference>
<keyword evidence="2" id="KW-1185">Reference proteome</keyword>
<protein>
    <submittedName>
        <fullName evidence="1">Aldose 1-epimerase family protein</fullName>
    </submittedName>
</protein>
<evidence type="ECO:0000313" key="1">
    <source>
        <dbReference type="EMBL" id="UZJ26680.1"/>
    </source>
</evidence>
<dbReference type="Gene3D" id="2.70.98.10">
    <property type="match status" value="1"/>
</dbReference>
<dbReference type="InterPro" id="IPR014718">
    <property type="entry name" value="GH-type_carb-bd"/>
</dbReference>
<dbReference type="InterPro" id="IPR011013">
    <property type="entry name" value="Gal_mutarotase_sf_dom"/>
</dbReference>
<accession>A0ABY6P4R8</accession>
<organism evidence="1 2">
    <name type="scientific">Rhodococcus antarcticus</name>
    <dbReference type="NCBI Taxonomy" id="2987751"/>
    <lineage>
        <taxon>Bacteria</taxon>
        <taxon>Bacillati</taxon>
        <taxon>Actinomycetota</taxon>
        <taxon>Actinomycetes</taxon>
        <taxon>Mycobacteriales</taxon>
        <taxon>Nocardiaceae</taxon>
        <taxon>Rhodococcus</taxon>
    </lineage>
</organism>
<name>A0ABY6P4R8_9NOCA</name>
<dbReference type="InterPro" id="IPR037480">
    <property type="entry name" value="YihR-like"/>
</dbReference>
<reference evidence="1" key="1">
    <citation type="submission" date="2022-10" db="EMBL/GenBank/DDBJ databases">
        <title>Rhodococcus sp.75.</title>
        <authorList>
            <person name="Sun M."/>
        </authorList>
    </citation>
    <scope>NUCLEOTIDE SEQUENCE</scope>
    <source>
        <strain evidence="1">75</strain>
    </source>
</reference>
<gene>
    <name evidence="1" type="ORF">RHODO2019_13920</name>
</gene>
<proteinExistence type="predicted"/>
<dbReference type="InterPro" id="IPR008183">
    <property type="entry name" value="Aldose_1/G6P_1-epimerase"/>
</dbReference>